<dbReference type="InterPro" id="IPR006121">
    <property type="entry name" value="HMA_dom"/>
</dbReference>
<feature type="domain" description="HMA" evidence="7">
    <location>
        <begin position="1"/>
        <end position="67"/>
    </location>
</feature>
<dbReference type="EMBL" id="CP039349">
    <property type="protein sequence ID" value="QCD94754.1"/>
    <property type="molecule type" value="Genomic_DNA"/>
</dbReference>
<evidence type="ECO:0000256" key="3">
    <source>
        <dbReference type="ARBA" id="ARBA00023288"/>
    </source>
</evidence>
<name>A0A4D6M3W8_VIGUN</name>
<evidence type="ECO:0000313" key="8">
    <source>
        <dbReference type="EMBL" id="QCD94754.1"/>
    </source>
</evidence>
<comment type="similarity">
    <text evidence="5">Belongs to the HIPP family.</text>
</comment>
<keyword evidence="3" id="KW-0449">Lipoprotein</keyword>
<sequence>MMKVVLKVELHDEKIRKKAMQTASGISGVESVAVDKKDNKMTVIGDVDSIKVAVKLKKLCRANLVSVGPAMEPKKEEKPPEPKKEPEPKKDPKEECAQLFKMYEPYFNHIRHQPYPNYCYRTLEENPCGCVIC</sequence>
<evidence type="ECO:0000256" key="2">
    <source>
        <dbReference type="ARBA" id="ARBA00022723"/>
    </source>
</evidence>
<evidence type="ECO:0000259" key="7">
    <source>
        <dbReference type="PROSITE" id="PS50846"/>
    </source>
</evidence>
<keyword evidence="1" id="KW-0488">Methylation</keyword>
<keyword evidence="4" id="KW-0636">Prenylation</keyword>
<evidence type="ECO:0000256" key="1">
    <source>
        <dbReference type="ARBA" id="ARBA00022481"/>
    </source>
</evidence>
<organism evidence="8 9">
    <name type="scientific">Vigna unguiculata</name>
    <name type="common">Cowpea</name>
    <dbReference type="NCBI Taxonomy" id="3917"/>
    <lineage>
        <taxon>Eukaryota</taxon>
        <taxon>Viridiplantae</taxon>
        <taxon>Streptophyta</taxon>
        <taxon>Embryophyta</taxon>
        <taxon>Tracheophyta</taxon>
        <taxon>Spermatophyta</taxon>
        <taxon>Magnoliopsida</taxon>
        <taxon>eudicotyledons</taxon>
        <taxon>Gunneridae</taxon>
        <taxon>Pentapetalae</taxon>
        <taxon>rosids</taxon>
        <taxon>fabids</taxon>
        <taxon>Fabales</taxon>
        <taxon>Fabaceae</taxon>
        <taxon>Papilionoideae</taxon>
        <taxon>50 kb inversion clade</taxon>
        <taxon>NPAAA clade</taxon>
        <taxon>indigoferoid/millettioid clade</taxon>
        <taxon>Phaseoleae</taxon>
        <taxon>Vigna</taxon>
    </lineage>
</organism>
<evidence type="ECO:0000256" key="5">
    <source>
        <dbReference type="ARBA" id="ARBA00024045"/>
    </source>
</evidence>
<evidence type="ECO:0000256" key="6">
    <source>
        <dbReference type="SAM" id="MobiDB-lite"/>
    </source>
</evidence>
<accession>A0A4D6M3W8</accession>
<reference evidence="8 9" key="1">
    <citation type="submission" date="2019-04" db="EMBL/GenBank/DDBJ databases">
        <title>An improved genome assembly and genetic linkage map for asparagus bean, Vigna unguiculata ssp. sesquipedialis.</title>
        <authorList>
            <person name="Xia Q."/>
            <person name="Zhang R."/>
            <person name="Dong Y."/>
        </authorList>
    </citation>
    <scope>NUCLEOTIDE SEQUENCE [LARGE SCALE GENOMIC DNA]</scope>
    <source>
        <tissue evidence="8">Leaf</tissue>
    </source>
</reference>
<feature type="compositionally biased region" description="Basic and acidic residues" evidence="6">
    <location>
        <begin position="72"/>
        <end position="94"/>
    </location>
</feature>
<keyword evidence="2" id="KW-0479">Metal-binding</keyword>
<dbReference type="Pfam" id="PF00403">
    <property type="entry name" value="HMA"/>
    <property type="match status" value="1"/>
</dbReference>
<dbReference type="Proteomes" id="UP000501690">
    <property type="component" value="Linkage Group LG5"/>
</dbReference>
<gene>
    <name evidence="8" type="ORF">DEO72_LG5g2840</name>
</gene>
<dbReference type="Gene3D" id="3.30.70.100">
    <property type="match status" value="1"/>
</dbReference>
<dbReference type="GO" id="GO:0046872">
    <property type="term" value="F:metal ion binding"/>
    <property type="evidence" value="ECO:0007669"/>
    <property type="project" value="UniProtKB-KW"/>
</dbReference>
<dbReference type="PROSITE" id="PS50846">
    <property type="entry name" value="HMA_2"/>
    <property type="match status" value="1"/>
</dbReference>
<dbReference type="AlphaFoldDB" id="A0A4D6M3W8"/>
<feature type="region of interest" description="Disordered" evidence="6">
    <location>
        <begin position="70"/>
        <end position="94"/>
    </location>
</feature>
<evidence type="ECO:0000313" key="9">
    <source>
        <dbReference type="Proteomes" id="UP000501690"/>
    </source>
</evidence>
<evidence type="ECO:0000256" key="4">
    <source>
        <dbReference type="ARBA" id="ARBA00023289"/>
    </source>
</evidence>
<keyword evidence="9" id="KW-1185">Reference proteome</keyword>
<dbReference type="InterPro" id="IPR051863">
    <property type="entry name" value="HIPP"/>
</dbReference>
<dbReference type="PANTHER" id="PTHR45811:SF80">
    <property type="entry name" value="COPPER TRANSPORT PROTEIN FAMILY-RELATED"/>
    <property type="match status" value="1"/>
</dbReference>
<protein>
    <recommendedName>
        <fullName evidence="7">HMA domain-containing protein</fullName>
    </recommendedName>
</protein>
<dbReference type="PANTHER" id="PTHR45811">
    <property type="entry name" value="COPPER TRANSPORT PROTEIN FAMILY-RELATED"/>
    <property type="match status" value="1"/>
</dbReference>
<proteinExistence type="inferred from homology"/>